<sequence length="89" mass="9990">MEVHHTVQFDVTDTALEHAMLGSQLFATDVIAYAFQVYKPVNQNEGKENGKEGGDRCKRGVLHSSIDQSHGTKQQQGQFVNEELCRLRS</sequence>
<reference evidence="2" key="1">
    <citation type="journal article" date="2012" name="PLoS ONE">
        <title>Gene sets for utilization of primary and secondary nutrition supplies in the distal gut of endangered iberian lynx.</title>
        <authorList>
            <person name="Alcaide M."/>
            <person name="Messina E."/>
            <person name="Richter M."/>
            <person name="Bargiela R."/>
            <person name="Peplies J."/>
            <person name="Huws S.A."/>
            <person name="Newbold C.J."/>
            <person name="Golyshin P.N."/>
            <person name="Simon M.A."/>
            <person name="Lopez G."/>
            <person name="Yakimov M.M."/>
            <person name="Ferrer M."/>
        </authorList>
    </citation>
    <scope>NUCLEOTIDE SEQUENCE</scope>
</reference>
<protein>
    <submittedName>
        <fullName evidence="2">Uncharacterized protein</fullName>
    </submittedName>
</protein>
<feature type="compositionally biased region" description="Basic and acidic residues" evidence="1">
    <location>
        <begin position="45"/>
        <end position="58"/>
    </location>
</feature>
<proteinExistence type="predicted"/>
<dbReference type="AlphaFoldDB" id="J9GEA2"/>
<feature type="compositionally biased region" description="Polar residues" evidence="1">
    <location>
        <begin position="65"/>
        <end position="79"/>
    </location>
</feature>
<accession>J9GEA2</accession>
<gene>
    <name evidence="2" type="ORF">EVA_06229</name>
</gene>
<dbReference type="EMBL" id="AMCI01001403">
    <property type="protein sequence ID" value="EJX05662.1"/>
    <property type="molecule type" value="Genomic_DNA"/>
</dbReference>
<comment type="caution">
    <text evidence="2">The sequence shown here is derived from an EMBL/GenBank/DDBJ whole genome shotgun (WGS) entry which is preliminary data.</text>
</comment>
<evidence type="ECO:0000256" key="1">
    <source>
        <dbReference type="SAM" id="MobiDB-lite"/>
    </source>
</evidence>
<organism evidence="2">
    <name type="scientific">gut metagenome</name>
    <dbReference type="NCBI Taxonomy" id="749906"/>
    <lineage>
        <taxon>unclassified sequences</taxon>
        <taxon>metagenomes</taxon>
        <taxon>organismal metagenomes</taxon>
    </lineage>
</organism>
<name>J9GEA2_9ZZZZ</name>
<feature type="region of interest" description="Disordered" evidence="1">
    <location>
        <begin position="43"/>
        <end position="89"/>
    </location>
</feature>
<evidence type="ECO:0000313" key="2">
    <source>
        <dbReference type="EMBL" id="EJX05662.1"/>
    </source>
</evidence>